<dbReference type="InterPro" id="IPR011712">
    <property type="entry name" value="Sig_transdc_His_kin_sub3_dim/P"/>
</dbReference>
<dbReference type="InterPro" id="IPR050482">
    <property type="entry name" value="Sensor_HK_TwoCompSys"/>
</dbReference>
<dbReference type="GO" id="GO:0005524">
    <property type="term" value="F:ATP binding"/>
    <property type="evidence" value="ECO:0007669"/>
    <property type="project" value="UniProtKB-KW"/>
</dbReference>
<dbReference type="PANTHER" id="PTHR24421:SF10">
    <property type="entry name" value="NITRATE_NITRITE SENSOR PROTEIN NARQ"/>
    <property type="match status" value="1"/>
</dbReference>
<dbReference type="GO" id="GO:0016020">
    <property type="term" value="C:membrane"/>
    <property type="evidence" value="ECO:0007669"/>
    <property type="project" value="InterPro"/>
</dbReference>
<feature type="transmembrane region" description="Helical" evidence="9">
    <location>
        <begin position="106"/>
        <end position="129"/>
    </location>
</feature>
<dbReference type="Gene3D" id="1.20.5.1930">
    <property type="match status" value="1"/>
</dbReference>
<dbReference type="RefSeq" id="WP_149751146.1">
    <property type="nucleotide sequence ID" value="NZ_VUJW01000008.1"/>
</dbReference>
<evidence type="ECO:0000256" key="6">
    <source>
        <dbReference type="ARBA" id="ARBA00022777"/>
    </source>
</evidence>
<dbReference type="InterPro" id="IPR036890">
    <property type="entry name" value="HATPase_C_sf"/>
</dbReference>
<keyword evidence="5" id="KW-0547">Nucleotide-binding</keyword>
<sequence length="493" mass="51379">MSTSRGATVAAWWPWLALPALATGLVSAGLALGLTDPDGNWIKGEAWVNVPLAIGFSTVAAGIWSTRPHPVGLRRLAVLYTVVGLGAAFVLPAHGWARSDVAGDAFAAWVSNWVWSLGAAPLLGVGLLLYPDGHLPGRRWWPAAAIGLTGMATLTASAALPPGPLADHTKFDNPVGFGSRGLWEVAGGVGFGLLMLGAALGVVALVVKFRRAPTGGDVRGQVGGFSLAGALVVVAASLPESDDVTTNLLALAAATALPVTVGAAVVRHSLLDQRADVEGLNRRVKDLSASRRHIVNEREEERVRLRRDLHDGLGPSLAAIGLGLRQLEQRKDAGDNGVVRELADEVQRAVSEVRRICDGLRPAALNELGLAGALTESIEPLQRFGPRVTLTVDALPPLTPAVEVAAFRIVMEAVTNAVRHADAQHVQVHVAYDDGVAVNVADDGRGLADDRVPGVGLRGMSDRADEVGGRLTVRSTAPAGTAVHAWLPAADHD</sequence>
<feature type="transmembrane region" description="Helical" evidence="9">
    <location>
        <begin position="76"/>
        <end position="94"/>
    </location>
</feature>
<feature type="transmembrane region" description="Helical" evidence="9">
    <location>
        <begin position="181"/>
        <end position="206"/>
    </location>
</feature>
<comment type="catalytic activity">
    <reaction evidence="1">
        <text>ATP + protein L-histidine = ADP + protein N-phospho-L-histidine.</text>
        <dbReference type="EC" id="2.7.13.3"/>
    </reaction>
</comment>
<feature type="transmembrane region" description="Helical" evidence="9">
    <location>
        <begin position="218"/>
        <end position="238"/>
    </location>
</feature>
<proteinExistence type="predicted"/>
<keyword evidence="7" id="KW-0067">ATP-binding</keyword>
<evidence type="ECO:0000256" key="7">
    <source>
        <dbReference type="ARBA" id="ARBA00022840"/>
    </source>
</evidence>
<dbReference type="Gene3D" id="3.30.565.10">
    <property type="entry name" value="Histidine kinase-like ATPase, C-terminal domain"/>
    <property type="match status" value="1"/>
</dbReference>
<feature type="transmembrane region" description="Helical" evidence="9">
    <location>
        <begin position="141"/>
        <end position="161"/>
    </location>
</feature>
<evidence type="ECO:0000313" key="12">
    <source>
        <dbReference type="Proteomes" id="UP000324351"/>
    </source>
</evidence>
<dbReference type="GO" id="GO:0046983">
    <property type="term" value="F:protein dimerization activity"/>
    <property type="evidence" value="ECO:0007669"/>
    <property type="project" value="InterPro"/>
</dbReference>
<evidence type="ECO:0000256" key="2">
    <source>
        <dbReference type="ARBA" id="ARBA00012438"/>
    </source>
</evidence>
<accession>A0A5B1M1C3</accession>
<dbReference type="Pfam" id="PF02518">
    <property type="entry name" value="HATPase_c"/>
    <property type="match status" value="1"/>
</dbReference>
<organism evidence="11 12">
    <name type="scientific">Nocardioides antri</name>
    <dbReference type="NCBI Taxonomy" id="2607659"/>
    <lineage>
        <taxon>Bacteria</taxon>
        <taxon>Bacillati</taxon>
        <taxon>Actinomycetota</taxon>
        <taxon>Actinomycetes</taxon>
        <taxon>Propionibacteriales</taxon>
        <taxon>Nocardioidaceae</taxon>
        <taxon>Nocardioides</taxon>
    </lineage>
</organism>
<dbReference type="SMART" id="SM00387">
    <property type="entry name" value="HATPase_c"/>
    <property type="match status" value="1"/>
</dbReference>
<dbReference type="Proteomes" id="UP000324351">
    <property type="component" value="Unassembled WGS sequence"/>
</dbReference>
<evidence type="ECO:0000256" key="5">
    <source>
        <dbReference type="ARBA" id="ARBA00022741"/>
    </source>
</evidence>
<reference evidence="11 12" key="2">
    <citation type="submission" date="2019-09" db="EMBL/GenBank/DDBJ databases">
        <authorList>
            <person name="Jin C."/>
        </authorList>
    </citation>
    <scope>NUCLEOTIDE SEQUENCE [LARGE SCALE GENOMIC DNA]</scope>
    <source>
        <strain evidence="11 12">BN140041</strain>
    </source>
</reference>
<keyword evidence="9" id="KW-1133">Transmembrane helix</keyword>
<dbReference type="AlphaFoldDB" id="A0A5B1M1C3"/>
<keyword evidence="9" id="KW-0812">Transmembrane</keyword>
<comment type="caution">
    <text evidence="11">The sequence shown here is derived from an EMBL/GenBank/DDBJ whole genome shotgun (WGS) entry which is preliminary data.</text>
</comment>
<dbReference type="EMBL" id="VUJW01000008">
    <property type="protein sequence ID" value="KAA1426564.1"/>
    <property type="molecule type" value="Genomic_DNA"/>
</dbReference>
<keyword evidence="8" id="KW-0902">Two-component regulatory system</keyword>
<feature type="transmembrane region" description="Helical" evidence="9">
    <location>
        <begin position="46"/>
        <end position="64"/>
    </location>
</feature>
<dbReference type="Pfam" id="PF07730">
    <property type="entry name" value="HisKA_3"/>
    <property type="match status" value="1"/>
</dbReference>
<dbReference type="EC" id="2.7.13.3" evidence="2"/>
<dbReference type="CDD" id="cd16917">
    <property type="entry name" value="HATPase_UhpB-NarQ-NarX-like"/>
    <property type="match status" value="1"/>
</dbReference>
<keyword evidence="9" id="KW-0472">Membrane</keyword>
<dbReference type="PANTHER" id="PTHR24421">
    <property type="entry name" value="NITRATE/NITRITE SENSOR PROTEIN NARX-RELATED"/>
    <property type="match status" value="1"/>
</dbReference>
<protein>
    <recommendedName>
        <fullName evidence="2">histidine kinase</fullName>
        <ecNumber evidence="2">2.7.13.3</ecNumber>
    </recommendedName>
</protein>
<evidence type="ECO:0000256" key="4">
    <source>
        <dbReference type="ARBA" id="ARBA00022679"/>
    </source>
</evidence>
<name>A0A5B1M1C3_9ACTN</name>
<dbReference type="SUPFAM" id="SSF55874">
    <property type="entry name" value="ATPase domain of HSP90 chaperone/DNA topoisomerase II/histidine kinase"/>
    <property type="match status" value="1"/>
</dbReference>
<reference evidence="11 12" key="1">
    <citation type="submission" date="2019-09" db="EMBL/GenBank/DDBJ databases">
        <title>Nocardioides panacisoli sp. nov., isolated from the soil of a ginseng field.</title>
        <authorList>
            <person name="Cho C."/>
        </authorList>
    </citation>
    <scope>NUCLEOTIDE SEQUENCE [LARGE SCALE GENOMIC DNA]</scope>
    <source>
        <strain evidence="11 12">BN140041</strain>
    </source>
</reference>
<evidence type="ECO:0000256" key="1">
    <source>
        <dbReference type="ARBA" id="ARBA00000085"/>
    </source>
</evidence>
<keyword evidence="12" id="KW-1185">Reference proteome</keyword>
<gene>
    <name evidence="11" type="ORF">F0U47_14335</name>
</gene>
<feature type="transmembrane region" description="Helical" evidence="9">
    <location>
        <begin position="244"/>
        <end position="266"/>
    </location>
</feature>
<evidence type="ECO:0000259" key="10">
    <source>
        <dbReference type="PROSITE" id="PS50109"/>
    </source>
</evidence>
<evidence type="ECO:0000256" key="3">
    <source>
        <dbReference type="ARBA" id="ARBA00022553"/>
    </source>
</evidence>
<evidence type="ECO:0000256" key="9">
    <source>
        <dbReference type="SAM" id="Phobius"/>
    </source>
</evidence>
<evidence type="ECO:0000256" key="8">
    <source>
        <dbReference type="ARBA" id="ARBA00023012"/>
    </source>
</evidence>
<evidence type="ECO:0000313" key="11">
    <source>
        <dbReference type="EMBL" id="KAA1426564.1"/>
    </source>
</evidence>
<keyword evidence="4" id="KW-0808">Transferase</keyword>
<feature type="domain" description="Histidine kinase" evidence="10">
    <location>
        <begin position="308"/>
        <end position="491"/>
    </location>
</feature>
<keyword evidence="6 11" id="KW-0418">Kinase</keyword>
<dbReference type="InterPro" id="IPR003594">
    <property type="entry name" value="HATPase_dom"/>
</dbReference>
<keyword evidence="3" id="KW-0597">Phosphoprotein</keyword>
<dbReference type="InterPro" id="IPR005467">
    <property type="entry name" value="His_kinase_dom"/>
</dbReference>
<dbReference type="PROSITE" id="PS50109">
    <property type="entry name" value="HIS_KIN"/>
    <property type="match status" value="1"/>
</dbReference>
<dbReference type="GO" id="GO:0000155">
    <property type="term" value="F:phosphorelay sensor kinase activity"/>
    <property type="evidence" value="ECO:0007669"/>
    <property type="project" value="InterPro"/>
</dbReference>